<dbReference type="Proteomes" id="UP000034400">
    <property type="component" value="Unassembled WGS sequence"/>
</dbReference>
<comment type="caution">
    <text evidence="1">The sequence shown here is derived from an EMBL/GenBank/DDBJ whole genome shotgun (WGS) entry which is preliminary data.</text>
</comment>
<dbReference type="AlphaFoldDB" id="A0ABD4AXP4"/>
<evidence type="ECO:0000313" key="2">
    <source>
        <dbReference type="Proteomes" id="UP000034400"/>
    </source>
</evidence>
<proteinExistence type="predicted"/>
<sequence length="427" mass="48036">MDEERNMSLEGRIFCYPSLNDHDYEQHLSETCRTFMPPPVAAREVPPSLSRQLGRHAVIARLNILTRVYAGEYHTDSHDIDRLAEKLRQYDEFIWFWGTVDAVDSLIHAPQAADSADALPLGTVSVIDSRDDFGPGAGELCRSGSMSDVGLLPFAVKRILDYVTGEHRALTSRFHTLCAVPRVRAATREIRGGKAVNTIHRKYIRSRFWGFAPWYVMQGGILECLEYREVSRRFADVRDGVIEHPRAHFSETGDAAFVASLLRLNLPDVAFDTHVSCDAADDTVLLRQRNRVPESLREYNHLAFSPLSGEMRGSLGLSLDDIEPRRLKCACTVAVVDLGDPGQVGLQRALARRGYRLMSIQPPRRTYIGEGDAIQRVSTAAIGYWVKPSGKHPVAPPYYSHMSSRNADEQQVLDHLRESLRLWGNQQ</sequence>
<reference evidence="1 2" key="1">
    <citation type="submission" date="2015-03" db="EMBL/GenBank/DDBJ databases">
        <title>Draft genome sequences of the Burkholderia contaminans strains LMG 23361 and FFH2055 and Burkholderia cenocepacia K56-2.</title>
        <authorList>
            <person name="Bloodworth R.A."/>
            <person name="Selin C."/>
            <person name="Lopez De Volder M.A."/>
            <person name="Degrossi J."/>
            <person name="Drevinek P."/>
            <person name="Galanternik L."/>
            <person name="Cardona S.T."/>
        </authorList>
    </citation>
    <scope>NUCLEOTIDE SEQUENCE [LARGE SCALE GENOMIC DNA]</scope>
    <source>
        <strain evidence="1 2">LMG 23361</strain>
    </source>
</reference>
<accession>A0ABD4AXP4</accession>
<dbReference type="EMBL" id="LASD01000003">
    <property type="protein sequence ID" value="KKL41835.1"/>
    <property type="molecule type" value="Genomic_DNA"/>
</dbReference>
<protein>
    <submittedName>
        <fullName evidence="1">Uncharacterized protein</fullName>
    </submittedName>
</protein>
<gene>
    <name evidence="1" type="ORF">WR31_07355</name>
</gene>
<organism evidence="1 2">
    <name type="scientific">Burkholderia contaminans LMG 23361</name>
    <dbReference type="NCBI Taxonomy" id="1334628"/>
    <lineage>
        <taxon>Bacteria</taxon>
        <taxon>Pseudomonadati</taxon>
        <taxon>Pseudomonadota</taxon>
        <taxon>Betaproteobacteria</taxon>
        <taxon>Burkholderiales</taxon>
        <taxon>Burkholderiaceae</taxon>
        <taxon>Burkholderia</taxon>
        <taxon>Burkholderia cepacia complex</taxon>
    </lineage>
</organism>
<name>A0ABD4AXP4_9BURK</name>
<evidence type="ECO:0000313" key="1">
    <source>
        <dbReference type="EMBL" id="KKL41835.1"/>
    </source>
</evidence>